<dbReference type="PANTHER" id="PTHR30158">
    <property type="entry name" value="ACRA/E-RELATED COMPONENT OF DRUG EFFLUX TRANSPORTER"/>
    <property type="match status" value="1"/>
</dbReference>
<evidence type="ECO:0000256" key="1">
    <source>
        <dbReference type="ARBA" id="ARBA00004196"/>
    </source>
</evidence>
<dbReference type="InterPro" id="IPR058625">
    <property type="entry name" value="MdtA-like_BSH"/>
</dbReference>
<keyword evidence="3" id="KW-0175">Coiled coil</keyword>
<dbReference type="GO" id="GO:0030313">
    <property type="term" value="C:cell envelope"/>
    <property type="evidence" value="ECO:0007669"/>
    <property type="project" value="UniProtKB-SubCell"/>
</dbReference>
<evidence type="ECO:0000256" key="2">
    <source>
        <dbReference type="ARBA" id="ARBA00009477"/>
    </source>
</evidence>
<dbReference type="GO" id="GO:0046677">
    <property type="term" value="P:response to antibiotic"/>
    <property type="evidence" value="ECO:0007669"/>
    <property type="project" value="TreeGrafter"/>
</dbReference>
<dbReference type="Gene3D" id="1.10.287.470">
    <property type="entry name" value="Helix hairpin bin"/>
    <property type="match status" value="1"/>
</dbReference>
<feature type="domain" description="Multidrug resistance protein MdtA-like beta-barrel" evidence="5">
    <location>
        <begin position="237"/>
        <end position="324"/>
    </location>
</feature>
<dbReference type="Gene3D" id="2.40.50.100">
    <property type="match status" value="1"/>
</dbReference>
<evidence type="ECO:0000259" key="6">
    <source>
        <dbReference type="Pfam" id="PF25967"/>
    </source>
</evidence>
<evidence type="ECO:0000313" key="7">
    <source>
        <dbReference type="EMBL" id="HFK97283.1"/>
    </source>
</evidence>
<dbReference type="Pfam" id="PF25944">
    <property type="entry name" value="Beta-barrel_RND"/>
    <property type="match status" value="1"/>
</dbReference>
<dbReference type="Gene3D" id="2.40.420.20">
    <property type="match status" value="1"/>
</dbReference>
<evidence type="ECO:0000259" key="5">
    <source>
        <dbReference type="Pfam" id="PF25944"/>
    </source>
</evidence>
<dbReference type="AlphaFoldDB" id="A0A832EJQ1"/>
<feature type="coiled-coil region" evidence="3">
    <location>
        <begin position="133"/>
        <end position="190"/>
    </location>
</feature>
<dbReference type="InterPro" id="IPR058626">
    <property type="entry name" value="MdtA-like_b-barrel"/>
</dbReference>
<dbReference type="Pfam" id="PF25967">
    <property type="entry name" value="RND-MFP_C"/>
    <property type="match status" value="1"/>
</dbReference>
<dbReference type="EMBL" id="DSTK01000023">
    <property type="protein sequence ID" value="HFK97283.1"/>
    <property type="molecule type" value="Genomic_DNA"/>
</dbReference>
<dbReference type="GO" id="GO:0022857">
    <property type="term" value="F:transmembrane transporter activity"/>
    <property type="evidence" value="ECO:0007669"/>
    <property type="project" value="InterPro"/>
</dbReference>
<proteinExistence type="inferred from homology"/>
<accession>A0A832EJQ1</accession>
<evidence type="ECO:0000256" key="3">
    <source>
        <dbReference type="SAM" id="Coils"/>
    </source>
</evidence>
<reference evidence="7" key="1">
    <citation type="journal article" date="2020" name="mSystems">
        <title>Genome- and Community-Level Interaction Insights into Carbon Utilization and Element Cycling Functions of Hydrothermarchaeota in Hydrothermal Sediment.</title>
        <authorList>
            <person name="Zhou Z."/>
            <person name="Liu Y."/>
            <person name="Xu W."/>
            <person name="Pan J."/>
            <person name="Luo Z.H."/>
            <person name="Li M."/>
        </authorList>
    </citation>
    <scope>NUCLEOTIDE SEQUENCE [LARGE SCALE GENOMIC DNA]</scope>
    <source>
        <strain evidence="7">SpSt-456</strain>
    </source>
</reference>
<dbReference type="GO" id="GO:0005886">
    <property type="term" value="C:plasma membrane"/>
    <property type="evidence" value="ECO:0007669"/>
    <property type="project" value="TreeGrafter"/>
</dbReference>
<dbReference type="InterPro" id="IPR006143">
    <property type="entry name" value="RND_pump_MFP"/>
</dbReference>
<name>A0A832EJQ1_9BACT</name>
<feature type="domain" description="Multidrug resistance protein MdtA-like barrel-sandwich hybrid" evidence="4">
    <location>
        <begin position="93"/>
        <end position="225"/>
    </location>
</feature>
<dbReference type="SUPFAM" id="SSF111369">
    <property type="entry name" value="HlyD-like secretion proteins"/>
    <property type="match status" value="1"/>
</dbReference>
<dbReference type="PANTHER" id="PTHR30158:SF3">
    <property type="entry name" value="MULTIDRUG EFFLUX PUMP SUBUNIT ACRA-RELATED"/>
    <property type="match status" value="1"/>
</dbReference>
<organism evidence="7">
    <name type="scientific">Desulfacinum infernum</name>
    <dbReference type="NCBI Taxonomy" id="35837"/>
    <lineage>
        <taxon>Bacteria</taxon>
        <taxon>Pseudomonadati</taxon>
        <taxon>Thermodesulfobacteriota</taxon>
        <taxon>Syntrophobacteria</taxon>
        <taxon>Syntrophobacterales</taxon>
        <taxon>Syntrophobacteraceae</taxon>
        <taxon>Desulfacinum</taxon>
    </lineage>
</organism>
<dbReference type="FunFam" id="2.40.420.20:FF:000001">
    <property type="entry name" value="Efflux RND transporter periplasmic adaptor subunit"/>
    <property type="match status" value="1"/>
</dbReference>
<comment type="subcellular location">
    <subcellularLocation>
        <location evidence="1">Cell envelope</location>
    </subcellularLocation>
</comment>
<evidence type="ECO:0000259" key="4">
    <source>
        <dbReference type="Pfam" id="PF25917"/>
    </source>
</evidence>
<dbReference type="NCBIfam" id="TIGR01730">
    <property type="entry name" value="RND_mfp"/>
    <property type="match status" value="1"/>
</dbReference>
<gene>
    <name evidence="7" type="ORF">ENS06_08160</name>
</gene>
<dbReference type="Pfam" id="PF25917">
    <property type="entry name" value="BSH_RND"/>
    <property type="match status" value="1"/>
</dbReference>
<comment type="caution">
    <text evidence="7">The sequence shown here is derived from an EMBL/GenBank/DDBJ whole genome shotgun (WGS) entry which is preliminary data.</text>
</comment>
<protein>
    <submittedName>
        <fullName evidence="7">Efflux RND transporter periplasmic adaptor subunit</fullName>
    </submittedName>
</protein>
<comment type="similarity">
    <text evidence="2">Belongs to the membrane fusion protein (MFP) (TC 8.A.1) family.</text>
</comment>
<dbReference type="InterPro" id="IPR058627">
    <property type="entry name" value="MdtA-like_C"/>
</dbReference>
<feature type="domain" description="Multidrug resistance protein MdtA-like C-terminal permuted SH3" evidence="6">
    <location>
        <begin position="333"/>
        <end position="391"/>
    </location>
</feature>
<sequence>MDAGKRPLGRRSFSALCRDKAPGAVVDARHPVGLGWLRALGLAALLCLFASSGSAAPPGPGGDGPVTVGVVAVTVQDVNPAAEYVGHVEAVQAVDIRARVEGFLQEVRFREGSRVRAGDVLYVIEQDLYKARVDASKAQLAQAEAALNRAERYLRRLQAARAESVPATDMDNAIAARAEALARLQAAKAQLAVDHIQLAYTVVTSPITGRIGKTAYTVGNLVNPASGVLARVVQEDPIRVVYAVSENDMTAVRSALREAASGATHRVLTPSLRLADGSLYAQAGAVEFVDNRVDPATGTIAVRAVFPNPEGILIPGQYVTVLVKNRDPKPMPVVPQSAVLVDQKGKVVLTVDQAGQVVARPVTLGPAVGTAWAVTSGLTEGERVIVQGIQKVRPGQTVRAETIGEAGR</sequence>
<dbReference type="Gene3D" id="2.40.30.170">
    <property type="match status" value="1"/>
</dbReference>